<evidence type="ECO:0000313" key="1">
    <source>
        <dbReference type="EMBL" id="KAF5179390.1"/>
    </source>
</evidence>
<name>A0A7J6V576_THATH</name>
<organism evidence="1 2">
    <name type="scientific">Thalictrum thalictroides</name>
    <name type="common">Rue-anemone</name>
    <name type="synonym">Anemone thalictroides</name>
    <dbReference type="NCBI Taxonomy" id="46969"/>
    <lineage>
        <taxon>Eukaryota</taxon>
        <taxon>Viridiplantae</taxon>
        <taxon>Streptophyta</taxon>
        <taxon>Embryophyta</taxon>
        <taxon>Tracheophyta</taxon>
        <taxon>Spermatophyta</taxon>
        <taxon>Magnoliopsida</taxon>
        <taxon>Ranunculales</taxon>
        <taxon>Ranunculaceae</taxon>
        <taxon>Thalictroideae</taxon>
        <taxon>Thalictrum</taxon>
    </lineage>
</organism>
<evidence type="ECO:0000313" key="2">
    <source>
        <dbReference type="Proteomes" id="UP000554482"/>
    </source>
</evidence>
<dbReference type="AlphaFoldDB" id="A0A7J6V576"/>
<comment type="caution">
    <text evidence="1">The sequence shown here is derived from an EMBL/GenBank/DDBJ whole genome shotgun (WGS) entry which is preliminary data.</text>
</comment>
<dbReference type="EMBL" id="JABWDY010038817">
    <property type="protein sequence ID" value="KAF5179390.1"/>
    <property type="molecule type" value="Genomic_DNA"/>
</dbReference>
<gene>
    <name evidence="1" type="ORF">FRX31_031024</name>
</gene>
<reference evidence="1 2" key="1">
    <citation type="submission" date="2020-06" db="EMBL/GenBank/DDBJ databases">
        <title>Transcriptomic and genomic resources for Thalictrum thalictroides and T. hernandezii: Facilitating candidate gene discovery in an emerging model plant lineage.</title>
        <authorList>
            <person name="Arias T."/>
            <person name="Riano-Pachon D.M."/>
            <person name="Di Stilio V.S."/>
        </authorList>
    </citation>
    <scope>NUCLEOTIDE SEQUENCE [LARGE SCALE GENOMIC DNA]</scope>
    <source>
        <strain evidence="2">cv. WT478/WT964</strain>
        <tissue evidence="1">Leaves</tissue>
    </source>
</reference>
<protein>
    <submittedName>
        <fullName evidence="1">Uncharacterized protein</fullName>
    </submittedName>
</protein>
<keyword evidence="2" id="KW-1185">Reference proteome</keyword>
<accession>A0A7J6V576</accession>
<dbReference type="Proteomes" id="UP000554482">
    <property type="component" value="Unassembled WGS sequence"/>
</dbReference>
<sequence>MQKLKSPLIKTTQIRKLSSVLEGKRAGPQRRGNPRRKDEWRVVIGKKNVAIREGGNFETAEIINAGPSSVRNSQGVEITSNDSAVSECRVVERISPTVSPKATFGVTNSNADKTVLQNRFNALQTDDEEPNDNQIVDSVVDPDLENDGVLSNDTQNVVQHVEEEISPNLATAVEKPMVDEKNQQAEEIVPMIAVLGGNTKSHSIEDDTIHFQLSEVDDILVTNVFGVKFGRRSSNFFRDSLPKVDWGGKFLDDPIWGTMIQIQGDLRKEAAAVFYQTGIASIEHIKIYRPKKSLKKKFNLAHWGATNVEG</sequence>
<proteinExistence type="predicted"/>